<keyword evidence="3" id="KW-0238">DNA-binding</keyword>
<dbReference type="InterPro" id="IPR000847">
    <property type="entry name" value="LysR_HTH_N"/>
</dbReference>
<protein>
    <submittedName>
        <fullName evidence="6">LysR family transcriptional regulator</fullName>
    </submittedName>
</protein>
<reference evidence="6 7" key="1">
    <citation type="submission" date="2016-03" db="EMBL/GenBank/DDBJ databases">
        <title>Photobacterium proteolyticum sp. nov. a protease producing bacterium isolated from ocean sediments of Laizhou Bay.</title>
        <authorList>
            <person name="Li Y."/>
        </authorList>
    </citation>
    <scope>NUCLEOTIDE SEQUENCE [LARGE SCALE GENOMIC DNA]</scope>
    <source>
        <strain evidence="6 7">R-40508</strain>
    </source>
</reference>
<dbReference type="PRINTS" id="PR00039">
    <property type="entry name" value="HTHLYSR"/>
</dbReference>
<dbReference type="PROSITE" id="PS50931">
    <property type="entry name" value="HTH_LYSR"/>
    <property type="match status" value="1"/>
</dbReference>
<dbReference type="STRING" id="858640.A3K86_14440"/>
<dbReference type="GO" id="GO:0003677">
    <property type="term" value="F:DNA binding"/>
    <property type="evidence" value="ECO:0007669"/>
    <property type="project" value="UniProtKB-KW"/>
</dbReference>
<evidence type="ECO:0000259" key="5">
    <source>
        <dbReference type="PROSITE" id="PS50931"/>
    </source>
</evidence>
<comment type="caution">
    <text evidence="6">The sequence shown here is derived from an EMBL/GenBank/DDBJ whole genome shotgun (WGS) entry which is preliminary data.</text>
</comment>
<dbReference type="RefSeq" id="WP_068332356.1">
    <property type="nucleotide sequence ID" value="NZ_LVHF01000028.1"/>
</dbReference>
<keyword evidence="7" id="KW-1185">Reference proteome</keyword>
<evidence type="ECO:0000256" key="2">
    <source>
        <dbReference type="ARBA" id="ARBA00023015"/>
    </source>
</evidence>
<dbReference type="SUPFAM" id="SSF46785">
    <property type="entry name" value="Winged helix' DNA-binding domain"/>
    <property type="match status" value="1"/>
</dbReference>
<dbReference type="GO" id="GO:0003700">
    <property type="term" value="F:DNA-binding transcription factor activity"/>
    <property type="evidence" value="ECO:0007669"/>
    <property type="project" value="InterPro"/>
</dbReference>
<accession>A0A178K9L4</accession>
<dbReference type="OrthoDB" id="646694at2"/>
<dbReference type="AlphaFoldDB" id="A0A178K9L4"/>
<evidence type="ECO:0000256" key="1">
    <source>
        <dbReference type="ARBA" id="ARBA00009437"/>
    </source>
</evidence>
<keyword evidence="2" id="KW-0805">Transcription regulation</keyword>
<dbReference type="FunFam" id="1.10.10.10:FF:000001">
    <property type="entry name" value="LysR family transcriptional regulator"/>
    <property type="match status" value="1"/>
</dbReference>
<evidence type="ECO:0000313" key="7">
    <source>
        <dbReference type="Proteomes" id="UP000078503"/>
    </source>
</evidence>
<dbReference type="Proteomes" id="UP000078503">
    <property type="component" value="Unassembled WGS sequence"/>
</dbReference>
<dbReference type="SUPFAM" id="SSF53850">
    <property type="entry name" value="Periplasmic binding protein-like II"/>
    <property type="match status" value="1"/>
</dbReference>
<dbReference type="GO" id="GO:0005829">
    <property type="term" value="C:cytosol"/>
    <property type="evidence" value="ECO:0007669"/>
    <property type="project" value="TreeGrafter"/>
</dbReference>
<dbReference type="EMBL" id="LVHF01000028">
    <property type="protein sequence ID" value="OAN13756.1"/>
    <property type="molecule type" value="Genomic_DNA"/>
</dbReference>
<evidence type="ECO:0000313" key="6">
    <source>
        <dbReference type="EMBL" id="OAN13756.1"/>
    </source>
</evidence>
<dbReference type="InterPro" id="IPR005119">
    <property type="entry name" value="LysR_subst-bd"/>
</dbReference>
<dbReference type="PANTHER" id="PTHR30419">
    <property type="entry name" value="HTH-TYPE TRANSCRIPTIONAL REGULATOR YBHD"/>
    <property type="match status" value="1"/>
</dbReference>
<dbReference type="Gene3D" id="1.10.10.10">
    <property type="entry name" value="Winged helix-like DNA-binding domain superfamily/Winged helix DNA-binding domain"/>
    <property type="match status" value="1"/>
</dbReference>
<proteinExistence type="inferred from homology"/>
<gene>
    <name evidence="6" type="ORF">A3K86_14440</name>
</gene>
<sequence length="290" mass="32972">MDSRQLYYFVTLAEIGNFTHAAKQLHIAQPALSIAIKKLENSLELDLFHRNDRKISLTPEGETLLPHAQRVLQQINDAKVAMAELKGLEKGEVRLGVPSMLGSYFFPEILMGFKSRYPNLKLTMVEAGTQSIRSMLINGELDLGVIINDDVPASLEAEHLLRSQMVAVVSKSHPLGTHRTIDFETFFAQELVMFKKGYFHREFIDHVCEQYQLIPHISFETNLLPMILNIVRRDFAITALLEMVTEHEAGVKAIPFAQPVFLDIAIAWRKDGYLSRADRAFKEYVKKCCP</sequence>
<dbReference type="PANTHER" id="PTHR30419:SF30">
    <property type="entry name" value="LYSR FAMILY TRANSCRIPTIONAL REGULATOR"/>
    <property type="match status" value="1"/>
</dbReference>
<dbReference type="InterPro" id="IPR036390">
    <property type="entry name" value="WH_DNA-bd_sf"/>
</dbReference>
<dbReference type="Pfam" id="PF03466">
    <property type="entry name" value="LysR_substrate"/>
    <property type="match status" value="1"/>
</dbReference>
<dbReference type="Pfam" id="PF00126">
    <property type="entry name" value="HTH_1"/>
    <property type="match status" value="1"/>
</dbReference>
<dbReference type="CDD" id="cd05466">
    <property type="entry name" value="PBP2_LTTR_substrate"/>
    <property type="match status" value="1"/>
</dbReference>
<keyword evidence="4" id="KW-0804">Transcription</keyword>
<comment type="similarity">
    <text evidence="1">Belongs to the LysR transcriptional regulatory family.</text>
</comment>
<dbReference type="Gene3D" id="3.40.190.290">
    <property type="match status" value="1"/>
</dbReference>
<dbReference type="InterPro" id="IPR050950">
    <property type="entry name" value="HTH-type_LysR_regulators"/>
</dbReference>
<feature type="domain" description="HTH lysR-type" evidence="5">
    <location>
        <begin position="1"/>
        <end position="58"/>
    </location>
</feature>
<evidence type="ECO:0000256" key="3">
    <source>
        <dbReference type="ARBA" id="ARBA00023125"/>
    </source>
</evidence>
<dbReference type="InterPro" id="IPR036388">
    <property type="entry name" value="WH-like_DNA-bd_sf"/>
</dbReference>
<name>A0A178K9L4_9GAMM</name>
<organism evidence="6 7">
    <name type="scientific">Photobacterium jeanii</name>
    <dbReference type="NCBI Taxonomy" id="858640"/>
    <lineage>
        <taxon>Bacteria</taxon>
        <taxon>Pseudomonadati</taxon>
        <taxon>Pseudomonadota</taxon>
        <taxon>Gammaproteobacteria</taxon>
        <taxon>Vibrionales</taxon>
        <taxon>Vibrionaceae</taxon>
        <taxon>Photobacterium</taxon>
    </lineage>
</organism>
<evidence type="ECO:0000256" key="4">
    <source>
        <dbReference type="ARBA" id="ARBA00023163"/>
    </source>
</evidence>